<gene>
    <name evidence="3" type="primary">LOC115460315</name>
</gene>
<evidence type="ECO:0000313" key="3">
    <source>
        <dbReference type="RefSeq" id="XP_030045968.1"/>
    </source>
</evidence>
<feature type="coiled-coil region" evidence="1">
    <location>
        <begin position="16"/>
        <end position="50"/>
    </location>
</feature>
<keyword evidence="1" id="KW-0175">Coiled coil</keyword>
<proteinExistence type="predicted"/>
<dbReference type="RefSeq" id="XP_030045968.1">
    <property type="nucleotide sequence ID" value="XM_030190108.1"/>
</dbReference>
<dbReference type="Proteomes" id="UP000515156">
    <property type="component" value="Chromosome 1"/>
</dbReference>
<reference evidence="3" key="1">
    <citation type="submission" date="2025-08" db="UniProtKB">
        <authorList>
            <consortium name="RefSeq"/>
        </authorList>
    </citation>
    <scope>IDENTIFICATION</scope>
</reference>
<accession>A0A6P7X0E2</accession>
<keyword evidence="2" id="KW-1185">Reference proteome</keyword>
<dbReference type="GeneID" id="115460315"/>
<evidence type="ECO:0000256" key="1">
    <source>
        <dbReference type="SAM" id="Coils"/>
    </source>
</evidence>
<dbReference type="AlphaFoldDB" id="A0A6P7X0E2"/>
<name>A0A6P7X0E2_9AMPH</name>
<organism evidence="2 3">
    <name type="scientific">Microcaecilia unicolor</name>
    <dbReference type="NCBI Taxonomy" id="1415580"/>
    <lineage>
        <taxon>Eukaryota</taxon>
        <taxon>Metazoa</taxon>
        <taxon>Chordata</taxon>
        <taxon>Craniata</taxon>
        <taxon>Vertebrata</taxon>
        <taxon>Euteleostomi</taxon>
        <taxon>Amphibia</taxon>
        <taxon>Gymnophiona</taxon>
        <taxon>Siphonopidae</taxon>
        <taxon>Microcaecilia</taxon>
    </lineage>
</organism>
<protein>
    <submittedName>
        <fullName evidence="3">Uncharacterized protein LOC115460315 isoform X2</fullName>
    </submittedName>
</protein>
<evidence type="ECO:0000313" key="2">
    <source>
        <dbReference type="Proteomes" id="UP000515156"/>
    </source>
</evidence>
<sequence length="231" mass="27069">MNLPAVHNCLRLSDENDLLLRKLKKMRFKNEQLEAELTRMQEQLRLQQLMRDYVMTRDSQVQTESQLWCGRGGGIKEPKGASGNKNGKLLQMYNNLQKRYDNEIKRNQVQSEAITSLTVKIHELELQLQVANQKMQQLECKKVCKHTQTILKDLLLVIEKLKKEREKLYKEKRMLLKELAGLDKEFFDEIEDLKFALQESVKLNNQYEKCLNQISTKFGLPCAEISEVPVT</sequence>
<feature type="coiled-coil region" evidence="1">
    <location>
        <begin position="114"/>
        <end position="213"/>
    </location>
</feature>